<evidence type="ECO:0000313" key="2">
    <source>
        <dbReference type="EMBL" id="GMA91975.1"/>
    </source>
</evidence>
<comment type="caution">
    <text evidence="2">The sequence shown here is derived from an EMBL/GenBank/DDBJ whole genome shotgun (WGS) entry which is preliminary data.</text>
</comment>
<dbReference type="Pfam" id="PF00903">
    <property type="entry name" value="Glyoxalase"/>
    <property type="match status" value="1"/>
</dbReference>
<dbReference type="InterPro" id="IPR037523">
    <property type="entry name" value="VOC_core"/>
</dbReference>
<evidence type="ECO:0000259" key="1">
    <source>
        <dbReference type="PROSITE" id="PS51819"/>
    </source>
</evidence>
<dbReference type="SUPFAM" id="SSF54593">
    <property type="entry name" value="Glyoxalase/Bleomycin resistance protein/Dihydroxybiphenyl dioxygenase"/>
    <property type="match status" value="1"/>
</dbReference>
<feature type="domain" description="VOC" evidence="1">
    <location>
        <begin position="3"/>
        <end position="126"/>
    </location>
</feature>
<accession>A0ABQ6JYV8</accession>
<dbReference type="InterPro" id="IPR004360">
    <property type="entry name" value="Glyas_Fos-R_dOase_dom"/>
</dbReference>
<name>A0ABQ6JYV8_9MICO</name>
<dbReference type="Proteomes" id="UP001157069">
    <property type="component" value="Unassembled WGS sequence"/>
</dbReference>
<organism evidence="2 3">
    <name type="scientific">Homoserinibacter gongjuensis</name>
    <dbReference type="NCBI Taxonomy" id="1162968"/>
    <lineage>
        <taxon>Bacteria</taxon>
        <taxon>Bacillati</taxon>
        <taxon>Actinomycetota</taxon>
        <taxon>Actinomycetes</taxon>
        <taxon>Micrococcales</taxon>
        <taxon>Microbacteriaceae</taxon>
        <taxon>Homoserinibacter</taxon>
    </lineage>
</organism>
<keyword evidence="3" id="KW-1185">Reference proteome</keyword>
<dbReference type="Gene3D" id="3.10.180.10">
    <property type="entry name" value="2,3-Dihydroxybiphenyl 1,2-Dioxygenase, domain 1"/>
    <property type="match status" value="1"/>
</dbReference>
<proteinExistence type="predicted"/>
<reference evidence="3" key="1">
    <citation type="journal article" date="2019" name="Int. J. Syst. Evol. Microbiol.">
        <title>The Global Catalogue of Microorganisms (GCM) 10K type strain sequencing project: providing services to taxonomists for standard genome sequencing and annotation.</title>
        <authorList>
            <consortium name="The Broad Institute Genomics Platform"/>
            <consortium name="The Broad Institute Genome Sequencing Center for Infectious Disease"/>
            <person name="Wu L."/>
            <person name="Ma J."/>
        </authorList>
    </citation>
    <scope>NUCLEOTIDE SEQUENCE [LARGE SCALE GENOMIC DNA]</scope>
    <source>
        <strain evidence="3">NBRC 108755</strain>
    </source>
</reference>
<dbReference type="RefSeq" id="WP_284300565.1">
    <property type="nucleotide sequence ID" value="NZ_BSVA01000001.1"/>
</dbReference>
<dbReference type="EMBL" id="BSVA01000001">
    <property type="protein sequence ID" value="GMA91975.1"/>
    <property type="molecule type" value="Genomic_DNA"/>
</dbReference>
<sequence length="131" mass="14227">MLTTTHAFSGFTVEDTEVALAFYRDVLGIDARLNEMGIIEFTHGGTHVIVYPKPGGEPAGYTVLNFVVPDIDAAVDELEAAGVTLERYPGMHQDDRGIMRDRAAGRGPDIGWFTDPSGNIFSIIGEDSRPE</sequence>
<dbReference type="InterPro" id="IPR029068">
    <property type="entry name" value="Glyas_Bleomycin-R_OHBP_Dase"/>
</dbReference>
<gene>
    <name evidence="2" type="ORF">GCM10025869_25040</name>
</gene>
<dbReference type="PROSITE" id="PS51819">
    <property type="entry name" value="VOC"/>
    <property type="match status" value="1"/>
</dbReference>
<protein>
    <recommendedName>
        <fullName evidence="1">VOC domain-containing protein</fullName>
    </recommendedName>
</protein>
<evidence type="ECO:0000313" key="3">
    <source>
        <dbReference type="Proteomes" id="UP001157069"/>
    </source>
</evidence>